<sequence>MSQHATDPEVLWGHDDDHTARLLTEHLGQHPGAGVTVLFEDDQVAQLWEGRPGVTARAWAPTLVRDVLTAFPPQPLERVAPPPVVVGDSALARRLVEAITAGWSGGAEAVTVHCVGGDALWAQEAAASARHAEVTWLSAPLQPASVVAAVSSLVDQWQRPQPNRGTPTGPTIYVVAAPESQALAAARAVAAEVPDARVVVVLSGEITWPRPDGVGVFTVAEVRDRLSREPEDPTARLAQLLFEDVAWLAAPDAAATAPDQPLFPEVVHDATGRALWEGQHEQTRRRFLAVAEAAPRIFDAGGLEVRRRARIPDAVVLDPSRLSGMAEQLLAVLGQGRTEGSWLTALELVARLPVLAARAGLVLVPTGEDVLLTPELVELLAPQVHLAYQEVSEETGNASGSPLALQLWAGLSEFEQASNRATIIGCAVAHAAQGLAWRRVTDQGGVDIEPHVESLGRLENRRWAIHERRHGRPDHTWARPWGDLGEALREYDFMIMRAVPAILADAGLEIYEVGRTGSSMT</sequence>
<reference evidence="1 2" key="1">
    <citation type="submission" date="2018-11" db="EMBL/GenBank/DDBJ databases">
        <title>Genomes From Bacteria Associated with the Canine Oral Cavity: a Test Case for Automated Genome-Based Taxonomic Assignment.</title>
        <authorList>
            <person name="Coil D.A."/>
            <person name="Jospin G."/>
            <person name="Darling A.E."/>
            <person name="Wallis C."/>
            <person name="Davis I.J."/>
            <person name="Harris S."/>
            <person name="Eisen J.A."/>
            <person name="Holcombe L.J."/>
            <person name="O'Flynn C."/>
        </authorList>
    </citation>
    <scope>NUCLEOTIDE SEQUENCE [LARGE SCALE GENOMIC DNA]</scope>
    <source>
        <strain evidence="1 2">OH887_COT-365</strain>
    </source>
</reference>
<protein>
    <submittedName>
        <fullName evidence="1">Uncharacterized protein</fullName>
    </submittedName>
</protein>
<dbReference type="OrthoDB" id="3720971at2"/>
<dbReference type="AlphaFoldDB" id="A0A3P1T4T4"/>
<comment type="caution">
    <text evidence="1">The sequence shown here is derived from an EMBL/GenBank/DDBJ whole genome shotgun (WGS) entry which is preliminary data.</text>
</comment>
<dbReference type="EMBL" id="RQZG01000010">
    <property type="protein sequence ID" value="RRD04527.1"/>
    <property type="molecule type" value="Genomic_DNA"/>
</dbReference>
<dbReference type="RefSeq" id="WP_124844917.1">
    <property type="nucleotide sequence ID" value="NZ_RQZG01000010.1"/>
</dbReference>
<evidence type="ECO:0000313" key="2">
    <source>
        <dbReference type="Proteomes" id="UP000280819"/>
    </source>
</evidence>
<evidence type="ECO:0000313" key="1">
    <source>
        <dbReference type="EMBL" id="RRD04527.1"/>
    </source>
</evidence>
<proteinExistence type="predicted"/>
<gene>
    <name evidence="1" type="ORF">EII34_09470</name>
</gene>
<accession>A0A3P1T4T4</accession>
<dbReference type="Proteomes" id="UP000280819">
    <property type="component" value="Unassembled WGS sequence"/>
</dbReference>
<name>A0A3P1T4T4_9ACTN</name>
<organism evidence="1 2">
    <name type="scientific">Arachnia propionica</name>
    <dbReference type="NCBI Taxonomy" id="1750"/>
    <lineage>
        <taxon>Bacteria</taxon>
        <taxon>Bacillati</taxon>
        <taxon>Actinomycetota</taxon>
        <taxon>Actinomycetes</taxon>
        <taxon>Propionibacteriales</taxon>
        <taxon>Propionibacteriaceae</taxon>
        <taxon>Arachnia</taxon>
    </lineage>
</organism>